<proteinExistence type="predicted"/>
<dbReference type="Proteomes" id="UP000324222">
    <property type="component" value="Unassembled WGS sequence"/>
</dbReference>
<evidence type="ECO:0000313" key="3">
    <source>
        <dbReference type="Proteomes" id="UP000324222"/>
    </source>
</evidence>
<feature type="region of interest" description="Disordered" evidence="1">
    <location>
        <begin position="1"/>
        <end position="31"/>
    </location>
</feature>
<evidence type="ECO:0000313" key="2">
    <source>
        <dbReference type="EMBL" id="MPC93903.1"/>
    </source>
</evidence>
<comment type="caution">
    <text evidence="2">The sequence shown here is derived from an EMBL/GenBank/DDBJ whole genome shotgun (WGS) entry which is preliminary data.</text>
</comment>
<protein>
    <submittedName>
        <fullName evidence="2">Uncharacterized protein</fullName>
    </submittedName>
</protein>
<name>A0A5B7JHQ2_PORTR</name>
<dbReference type="EMBL" id="VSRR010096536">
    <property type="protein sequence ID" value="MPC93903.1"/>
    <property type="molecule type" value="Genomic_DNA"/>
</dbReference>
<keyword evidence="3" id="KW-1185">Reference proteome</keyword>
<accession>A0A5B7JHQ2</accession>
<evidence type="ECO:0000256" key="1">
    <source>
        <dbReference type="SAM" id="MobiDB-lite"/>
    </source>
</evidence>
<reference evidence="2 3" key="1">
    <citation type="submission" date="2019-05" db="EMBL/GenBank/DDBJ databases">
        <title>Another draft genome of Portunus trituberculatus and its Hox gene families provides insights of decapod evolution.</title>
        <authorList>
            <person name="Jeong J.-H."/>
            <person name="Song I."/>
            <person name="Kim S."/>
            <person name="Choi T."/>
            <person name="Kim D."/>
            <person name="Ryu S."/>
            <person name="Kim W."/>
        </authorList>
    </citation>
    <scope>NUCLEOTIDE SEQUENCE [LARGE SCALE GENOMIC DNA]</scope>
    <source>
        <tissue evidence="2">Muscle</tissue>
    </source>
</reference>
<organism evidence="2 3">
    <name type="scientific">Portunus trituberculatus</name>
    <name type="common">Swimming crab</name>
    <name type="synonym">Neptunus trituberculatus</name>
    <dbReference type="NCBI Taxonomy" id="210409"/>
    <lineage>
        <taxon>Eukaryota</taxon>
        <taxon>Metazoa</taxon>
        <taxon>Ecdysozoa</taxon>
        <taxon>Arthropoda</taxon>
        <taxon>Crustacea</taxon>
        <taxon>Multicrustacea</taxon>
        <taxon>Malacostraca</taxon>
        <taxon>Eumalacostraca</taxon>
        <taxon>Eucarida</taxon>
        <taxon>Decapoda</taxon>
        <taxon>Pleocyemata</taxon>
        <taxon>Brachyura</taxon>
        <taxon>Eubrachyura</taxon>
        <taxon>Portunoidea</taxon>
        <taxon>Portunidae</taxon>
        <taxon>Portuninae</taxon>
        <taxon>Portunus</taxon>
    </lineage>
</organism>
<gene>
    <name evidence="2" type="ORF">E2C01_089049</name>
</gene>
<sequence>MVVAGRKESPGMGGRGEGGKDRQVGGRVSNELRGLGPLPLITLTYALTQRTSYSFPSRGS</sequence>
<dbReference type="AlphaFoldDB" id="A0A5B7JHQ2"/>